<dbReference type="Gene3D" id="3.40.50.2020">
    <property type="match status" value="1"/>
</dbReference>
<feature type="domain" description="Double zinc ribbon" evidence="3">
    <location>
        <begin position="21"/>
        <end position="67"/>
    </location>
</feature>
<keyword evidence="4" id="KW-0328">Glycosyltransferase</keyword>
<dbReference type="CDD" id="cd06223">
    <property type="entry name" value="PRTases_typeI"/>
    <property type="match status" value="1"/>
</dbReference>
<dbReference type="PANTHER" id="PTHR47505">
    <property type="entry name" value="DNA UTILIZATION PROTEIN YHGH"/>
    <property type="match status" value="1"/>
</dbReference>
<feature type="domain" description="Phosphoribosyltransferase" evidence="2">
    <location>
        <begin position="194"/>
        <end position="244"/>
    </location>
</feature>
<evidence type="ECO:0000259" key="3">
    <source>
        <dbReference type="Pfam" id="PF18912"/>
    </source>
</evidence>
<keyword evidence="4" id="KW-0808">Transferase</keyword>
<dbReference type="PANTHER" id="PTHR47505:SF1">
    <property type="entry name" value="DNA UTILIZATION PROTEIN YHGH"/>
    <property type="match status" value="1"/>
</dbReference>
<reference evidence="4" key="1">
    <citation type="submission" date="2018-06" db="EMBL/GenBank/DDBJ databases">
        <authorList>
            <person name="Zhirakovskaya E."/>
        </authorList>
    </citation>
    <scope>NUCLEOTIDE SEQUENCE</scope>
</reference>
<dbReference type="AlphaFoldDB" id="A0A3B0RFN6"/>
<dbReference type="Pfam" id="PF18912">
    <property type="entry name" value="DZR_2"/>
    <property type="match status" value="1"/>
</dbReference>
<dbReference type="InterPro" id="IPR051910">
    <property type="entry name" value="ComF/GntX_DNA_util-trans"/>
</dbReference>
<dbReference type="InterPro" id="IPR029057">
    <property type="entry name" value="PRTase-like"/>
</dbReference>
<dbReference type="EMBL" id="UOEC01000015">
    <property type="protein sequence ID" value="VAV86888.1"/>
    <property type="molecule type" value="Genomic_DNA"/>
</dbReference>
<evidence type="ECO:0000256" key="1">
    <source>
        <dbReference type="ARBA" id="ARBA00008007"/>
    </source>
</evidence>
<dbReference type="InterPro" id="IPR000836">
    <property type="entry name" value="PRTase_dom"/>
</dbReference>
<proteinExistence type="inferred from homology"/>
<sequence length="258" mass="28415">MIAQIRLATGIRQLKSLTAKLVDAVLPAQCISCHQLTREPGRLCFDCWDELSFIDHPLCDRMGTPFAFDPGKGIVSARALAQPPVWSRARAAVEFNDMSRKLIHALKYHDRHEVAGMMSQSMNRAGSELLATADLIIPVPLYRFRQWQRRFNQSAALARQIAIDTGIAYQSDILLRSRSTRQQVGLKGAERRNNVKGAFVVDENKSGELHGAKVVLVDDVITTGATVGACSQALLTAGCQQVDVLSFALVNNPLQLHI</sequence>
<accession>A0A3B0RFN6</accession>
<dbReference type="InterPro" id="IPR044005">
    <property type="entry name" value="DZR_2"/>
</dbReference>
<comment type="similarity">
    <text evidence="1">Belongs to the ComF/GntX family.</text>
</comment>
<dbReference type="GO" id="GO:0016757">
    <property type="term" value="F:glycosyltransferase activity"/>
    <property type="evidence" value="ECO:0007669"/>
    <property type="project" value="UniProtKB-KW"/>
</dbReference>
<organism evidence="4">
    <name type="scientific">hydrothermal vent metagenome</name>
    <dbReference type="NCBI Taxonomy" id="652676"/>
    <lineage>
        <taxon>unclassified sequences</taxon>
        <taxon>metagenomes</taxon>
        <taxon>ecological metagenomes</taxon>
    </lineage>
</organism>
<protein>
    <submittedName>
        <fullName evidence="4">Competence protein F homolog, phosphoribosyltransferase domain protein YhgH required for utilization of DNA as sole source of carbon and energy</fullName>
    </submittedName>
</protein>
<evidence type="ECO:0000313" key="4">
    <source>
        <dbReference type="EMBL" id="VAV86888.1"/>
    </source>
</evidence>
<dbReference type="SUPFAM" id="SSF53271">
    <property type="entry name" value="PRTase-like"/>
    <property type="match status" value="1"/>
</dbReference>
<dbReference type="Pfam" id="PF00156">
    <property type="entry name" value="Pribosyltran"/>
    <property type="match status" value="1"/>
</dbReference>
<evidence type="ECO:0000259" key="2">
    <source>
        <dbReference type="Pfam" id="PF00156"/>
    </source>
</evidence>
<gene>
    <name evidence="4" type="ORF">MNBD_ALPHA08-1890</name>
</gene>
<name>A0A3B0RFN6_9ZZZZ</name>